<evidence type="ECO:0000256" key="1">
    <source>
        <dbReference type="ARBA" id="ARBA00023015"/>
    </source>
</evidence>
<dbReference type="PROSITE" id="PS50977">
    <property type="entry name" value="HTH_TETR_2"/>
    <property type="match status" value="1"/>
</dbReference>
<evidence type="ECO:0000256" key="3">
    <source>
        <dbReference type="ARBA" id="ARBA00023163"/>
    </source>
</evidence>
<proteinExistence type="predicted"/>
<keyword evidence="3" id="KW-0804">Transcription</keyword>
<evidence type="ECO:0000256" key="4">
    <source>
        <dbReference type="PROSITE-ProRule" id="PRU00335"/>
    </source>
</evidence>
<feature type="domain" description="HTH tetR-type" evidence="5">
    <location>
        <begin position="13"/>
        <end position="73"/>
    </location>
</feature>
<evidence type="ECO:0000313" key="6">
    <source>
        <dbReference type="EMBL" id="CAA9353967.1"/>
    </source>
</evidence>
<dbReference type="AlphaFoldDB" id="A0A6J4MC45"/>
<dbReference type="PANTHER" id="PTHR30055">
    <property type="entry name" value="HTH-TYPE TRANSCRIPTIONAL REGULATOR RUTR"/>
    <property type="match status" value="1"/>
</dbReference>
<dbReference type="PRINTS" id="PR00455">
    <property type="entry name" value="HTHTETR"/>
</dbReference>
<organism evidence="6">
    <name type="scientific">uncultured Nocardioidaceae bacterium</name>
    <dbReference type="NCBI Taxonomy" id="253824"/>
    <lineage>
        <taxon>Bacteria</taxon>
        <taxon>Bacillati</taxon>
        <taxon>Actinomycetota</taxon>
        <taxon>Actinomycetes</taxon>
        <taxon>Propionibacteriales</taxon>
        <taxon>Nocardioidaceae</taxon>
        <taxon>environmental samples</taxon>
    </lineage>
</organism>
<feature type="DNA-binding region" description="H-T-H motif" evidence="4">
    <location>
        <begin position="36"/>
        <end position="55"/>
    </location>
</feature>
<evidence type="ECO:0000256" key="2">
    <source>
        <dbReference type="ARBA" id="ARBA00023125"/>
    </source>
</evidence>
<keyword evidence="2 4" id="KW-0238">DNA-binding</keyword>
<dbReference type="GO" id="GO:0000976">
    <property type="term" value="F:transcription cis-regulatory region binding"/>
    <property type="evidence" value="ECO:0007669"/>
    <property type="project" value="TreeGrafter"/>
</dbReference>
<dbReference type="GO" id="GO:0003700">
    <property type="term" value="F:DNA-binding transcription factor activity"/>
    <property type="evidence" value="ECO:0007669"/>
    <property type="project" value="TreeGrafter"/>
</dbReference>
<sequence length="243" mass="26708">MKTATTRRERARVATSAEIVTTARRLLIEHGVEGVTLRAIAREMGMTAPGLYRYVNSHEDLMTGLITSLFDEATGCLEAARDAARHEHVGVRMLEVCRAFRRWALANPAELALVFGSPIPGFSVPEEGPTEEAGRRFCGVFLGLFIELWQRQPFPVREDEDIDPGLRAGLDAWSPVELNLPAGVLELFLRCWMRLYGAVTMEGFGQLAWAVEDAEPLFELELATLADVLGMSDAYSAPPSSAG</sequence>
<dbReference type="InterPro" id="IPR050109">
    <property type="entry name" value="HTH-type_TetR-like_transc_reg"/>
</dbReference>
<reference evidence="6" key="1">
    <citation type="submission" date="2020-02" db="EMBL/GenBank/DDBJ databases">
        <authorList>
            <person name="Meier V. D."/>
        </authorList>
    </citation>
    <scope>NUCLEOTIDE SEQUENCE</scope>
    <source>
        <strain evidence="6">AVDCRST_MAG46</strain>
    </source>
</reference>
<dbReference type="EMBL" id="CADCUD010000189">
    <property type="protein sequence ID" value="CAA9353967.1"/>
    <property type="molecule type" value="Genomic_DNA"/>
</dbReference>
<dbReference type="SUPFAM" id="SSF46689">
    <property type="entry name" value="Homeodomain-like"/>
    <property type="match status" value="1"/>
</dbReference>
<evidence type="ECO:0000259" key="5">
    <source>
        <dbReference type="PROSITE" id="PS50977"/>
    </source>
</evidence>
<dbReference type="InterPro" id="IPR009057">
    <property type="entry name" value="Homeodomain-like_sf"/>
</dbReference>
<gene>
    <name evidence="6" type="ORF">AVDCRST_MAG46-2792</name>
</gene>
<dbReference type="InterPro" id="IPR025996">
    <property type="entry name" value="MT1864/Rv1816-like_C"/>
</dbReference>
<dbReference type="Pfam" id="PF13305">
    <property type="entry name" value="TetR_C_33"/>
    <property type="match status" value="1"/>
</dbReference>
<dbReference type="InterPro" id="IPR036271">
    <property type="entry name" value="Tet_transcr_reg_TetR-rel_C_sf"/>
</dbReference>
<dbReference type="Gene3D" id="1.10.357.10">
    <property type="entry name" value="Tetracycline Repressor, domain 2"/>
    <property type="match status" value="1"/>
</dbReference>
<accession>A0A6J4MC45</accession>
<keyword evidence="1" id="KW-0805">Transcription regulation</keyword>
<protein>
    <submittedName>
        <fullName evidence="6">Transcriptional regulator, AcrR family</fullName>
    </submittedName>
</protein>
<dbReference type="Pfam" id="PF00440">
    <property type="entry name" value="TetR_N"/>
    <property type="match status" value="1"/>
</dbReference>
<dbReference type="InterPro" id="IPR001647">
    <property type="entry name" value="HTH_TetR"/>
</dbReference>
<dbReference type="SUPFAM" id="SSF48498">
    <property type="entry name" value="Tetracyclin repressor-like, C-terminal domain"/>
    <property type="match status" value="1"/>
</dbReference>
<dbReference type="PANTHER" id="PTHR30055:SF243">
    <property type="entry name" value="HTH-TYPE TRANSCRIPTIONAL REGULATOR RV1816"/>
    <property type="match status" value="1"/>
</dbReference>
<name>A0A6J4MC45_9ACTN</name>